<dbReference type="SUPFAM" id="SSF47459">
    <property type="entry name" value="HLH, helix-loop-helix DNA-binding domain"/>
    <property type="match status" value="1"/>
</dbReference>
<dbReference type="InterPro" id="IPR011598">
    <property type="entry name" value="bHLH_dom"/>
</dbReference>
<feature type="domain" description="BHLH" evidence="1">
    <location>
        <begin position="11"/>
        <end position="67"/>
    </location>
</feature>
<sequence length="152" mass="17466">PKARPAQLSKYRRRTANVRERHRLKEMNVAFESLRAVLPPEMGPPTNSSTSTKITTLRQAVDYIQALTHVLEDEHSNSKRDGSKVSNYENNILNSRNGNIIINKNDSAENYQANCKLLQKCEYSEPIESMTFQGYNQEQNILYSEFNQSLKT</sequence>
<dbReference type="Gene3D" id="4.10.280.10">
    <property type="entry name" value="Helix-loop-helix DNA-binding domain"/>
    <property type="match status" value="1"/>
</dbReference>
<evidence type="ECO:0000313" key="2">
    <source>
        <dbReference type="EMBL" id="CAL4252201.1"/>
    </source>
</evidence>
<dbReference type="GO" id="GO:0046983">
    <property type="term" value="F:protein dimerization activity"/>
    <property type="evidence" value="ECO:0007669"/>
    <property type="project" value="InterPro"/>
</dbReference>
<dbReference type="EMBL" id="CAXKWB010173586">
    <property type="protein sequence ID" value="CAL4252201.1"/>
    <property type="molecule type" value="Genomic_DNA"/>
</dbReference>
<evidence type="ECO:0000313" key="3">
    <source>
        <dbReference type="Proteomes" id="UP001497623"/>
    </source>
</evidence>
<organism evidence="2 3">
    <name type="scientific">Meganyctiphanes norvegica</name>
    <name type="common">Northern krill</name>
    <name type="synonym">Thysanopoda norvegica</name>
    <dbReference type="NCBI Taxonomy" id="48144"/>
    <lineage>
        <taxon>Eukaryota</taxon>
        <taxon>Metazoa</taxon>
        <taxon>Ecdysozoa</taxon>
        <taxon>Arthropoda</taxon>
        <taxon>Crustacea</taxon>
        <taxon>Multicrustacea</taxon>
        <taxon>Malacostraca</taxon>
        <taxon>Eumalacostraca</taxon>
        <taxon>Eucarida</taxon>
        <taxon>Euphausiacea</taxon>
        <taxon>Euphausiidae</taxon>
        <taxon>Meganyctiphanes</taxon>
    </lineage>
</organism>
<dbReference type="GO" id="GO:0000977">
    <property type="term" value="F:RNA polymerase II transcription regulatory region sequence-specific DNA binding"/>
    <property type="evidence" value="ECO:0007669"/>
    <property type="project" value="TreeGrafter"/>
</dbReference>
<protein>
    <recommendedName>
        <fullName evidence="1">BHLH domain-containing protein</fullName>
    </recommendedName>
</protein>
<evidence type="ECO:0000259" key="1">
    <source>
        <dbReference type="PROSITE" id="PS50888"/>
    </source>
</evidence>
<dbReference type="PROSITE" id="PS50888">
    <property type="entry name" value="BHLH"/>
    <property type="match status" value="1"/>
</dbReference>
<reference evidence="2 3" key="1">
    <citation type="submission" date="2024-05" db="EMBL/GenBank/DDBJ databases">
        <authorList>
            <person name="Wallberg A."/>
        </authorList>
    </citation>
    <scope>NUCLEOTIDE SEQUENCE [LARGE SCALE GENOMIC DNA]</scope>
</reference>
<feature type="non-terminal residue" evidence="2">
    <location>
        <position position="1"/>
    </location>
</feature>
<proteinExistence type="predicted"/>
<dbReference type="GO" id="GO:0000981">
    <property type="term" value="F:DNA-binding transcription factor activity, RNA polymerase II-specific"/>
    <property type="evidence" value="ECO:0007669"/>
    <property type="project" value="TreeGrafter"/>
</dbReference>
<dbReference type="Proteomes" id="UP001497623">
    <property type="component" value="Unassembled WGS sequence"/>
</dbReference>
<feature type="non-terminal residue" evidence="2">
    <location>
        <position position="152"/>
    </location>
</feature>
<dbReference type="PANTHER" id="PTHR23349">
    <property type="entry name" value="BASIC HELIX-LOOP-HELIX TRANSCRIPTION FACTOR, TWIST"/>
    <property type="match status" value="1"/>
</dbReference>
<name>A0AAV2SWG6_MEGNR</name>
<gene>
    <name evidence="2" type="ORF">MNOR_LOCUS41838</name>
</gene>
<dbReference type="AlphaFoldDB" id="A0AAV2SWG6"/>
<dbReference type="SMART" id="SM00353">
    <property type="entry name" value="HLH"/>
    <property type="match status" value="1"/>
</dbReference>
<dbReference type="InterPro" id="IPR050283">
    <property type="entry name" value="E-box_TF_Regulators"/>
</dbReference>
<keyword evidence="3" id="KW-1185">Reference proteome</keyword>
<dbReference type="PANTHER" id="PTHR23349:SF111">
    <property type="entry name" value="BHLH DOMAIN-CONTAINING PROTEIN"/>
    <property type="match status" value="1"/>
</dbReference>
<dbReference type="Pfam" id="PF00010">
    <property type="entry name" value="HLH"/>
    <property type="match status" value="1"/>
</dbReference>
<accession>A0AAV2SWG6</accession>
<dbReference type="GO" id="GO:0032502">
    <property type="term" value="P:developmental process"/>
    <property type="evidence" value="ECO:0007669"/>
    <property type="project" value="TreeGrafter"/>
</dbReference>
<dbReference type="InterPro" id="IPR036638">
    <property type="entry name" value="HLH_DNA-bd_sf"/>
</dbReference>
<comment type="caution">
    <text evidence="2">The sequence shown here is derived from an EMBL/GenBank/DDBJ whole genome shotgun (WGS) entry which is preliminary data.</text>
</comment>